<name>A0A7C7DAF1_9FIRM</name>
<dbReference type="AlphaFoldDB" id="A0A7C7DAF1"/>
<evidence type="ECO:0000256" key="1">
    <source>
        <dbReference type="ARBA" id="ARBA00023186"/>
    </source>
</evidence>
<sequence length="223" mass="26122">MTVKIYSDEERSSNVYRAIYYNLFASIFGRKIDESWLSEGFKGELQRALPDSEGKAVLLDSLDQAMVNPEGLREIHLDYDQLFIVPGPKLTFPYESCYTHRNMNGTYGRLWQEPAQVMHKILKDWEIQFAEGWDLIPDHIAVELFFMAELCHRQSLARGLEKEMLEEWQVGFFHAHIKNWAYEFLANLEKKANTGYYQGCAMLLREFLEEEEMEINTKSSKAI</sequence>
<gene>
    <name evidence="2" type="ORF">GX523_11675</name>
</gene>
<dbReference type="InterPro" id="IPR020945">
    <property type="entry name" value="DMSO/NO3_reduct_chaperone"/>
</dbReference>
<dbReference type="SUPFAM" id="SSF89155">
    <property type="entry name" value="TorD-like"/>
    <property type="match status" value="1"/>
</dbReference>
<dbReference type="EMBL" id="DUTF01000253">
    <property type="protein sequence ID" value="HHY27378.1"/>
    <property type="molecule type" value="Genomic_DNA"/>
</dbReference>
<keyword evidence="1" id="KW-0143">Chaperone</keyword>
<dbReference type="PANTHER" id="PTHR34227:SF11">
    <property type="entry name" value="CHAPERONE PROTEIN TORD"/>
    <property type="match status" value="1"/>
</dbReference>
<evidence type="ECO:0000313" key="3">
    <source>
        <dbReference type="Proteomes" id="UP000553059"/>
    </source>
</evidence>
<evidence type="ECO:0000313" key="2">
    <source>
        <dbReference type="EMBL" id="HHY27378.1"/>
    </source>
</evidence>
<dbReference type="Pfam" id="PF02613">
    <property type="entry name" value="Nitrate_red_del"/>
    <property type="match status" value="1"/>
</dbReference>
<comment type="caution">
    <text evidence="2">The sequence shown here is derived from an EMBL/GenBank/DDBJ whole genome shotgun (WGS) entry which is preliminary data.</text>
</comment>
<dbReference type="InterPro" id="IPR036411">
    <property type="entry name" value="TorD-like_sf"/>
</dbReference>
<dbReference type="Proteomes" id="UP000553059">
    <property type="component" value="Unassembled WGS sequence"/>
</dbReference>
<organism evidence="2 3">
    <name type="scientific">Desulfitobacterium dehalogenans</name>
    <dbReference type="NCBI Taxonomy" id="36854"/>
    <lineage>
        <taxon>Bacteria</taxon>
        <taxon>Bacillati</taxon>
        <taxon>Bacillota</taxon>
        <taxon>Clostridia</taxon>
        <taxon>Eubacteriales</taxon>
        <taxon>Desulfitobacteriaceae</taxon>
        <taxon>Desulfitobacterium</taxon>
    </lineage>
</organism>
<dbReference type="InterPro" id="IPR050289">
    <property type="entry name" value="TorD/DmsD_chaperones"/>
</dbReference>
<reference evidence="2 3" key="1">
    <citation type="journal article" date="2020" name="Biotechnol. Biofuels">
        <title>New insights from the biogas microbiome by comprehensive genome-resolved metagenomics of nearly 1600 species originating from multiple anaerobic digesters.</title>
        <authorList>
            <person name="Campanaro S."/>
            <person name="Treu L."/>
            <person name="Rodriguez-R L.M."/>
            <person name="Kovalovszki A."/>
            <person name="Ziels R.M."/>
            <person name="Maus I."/>
            <person name="Zhu X."/>
            <person name="Kougias P.G."/>
            <person name="Basile A."/>
            <person name="Luo G."/>
            <person name="Schluter A."/>
            <person name="Konstantinidis K.T."/>
            <person name="Angelidaki I."/>
        </authorList>
    </citation>
    <scope>NUCLEOTIDE SEQUENCE [LARGE SCALE GENOMIC DNA]</scope>
    <source>
        <strain evidence="2">AS05jafATM_4</strain>
    </source>
</reference>
<protein>
    <submittedName>
        <fullName evidence="2">Molecular chaperone TorD family protein</fullName>
    </submittedName>
</protein>
<dbReference type="Gene3D" id="1.10.3480.10">
    <property type="entry name" value="TorD-like"/>
    <property type="match status" value="1"/>
</dbReference>
<proteinExistence type="predicted"/>
<accession>A0A7C7DAF1</accession>
<dbReference type="PANTHER" id="PTHR34227">
    <property type="entry name" value="CHAPERONE PROTEIN YCDY"/>
    <property type="match status" value="1"/>
</dbReference>